<sequence>MPQVHRGDRKATTVRFPVDDMKALDRLAAVQGNDRGQVIVGIIHEYLKSLDFESMSYSQEALPIARAS</sequence>
<dbReference type="AlphaFoldDB" id="A0A0B2AHI9"/>
<protein>
    <recommendedName>
        <fullName evidence="3">Ribbon-helix-helix protein CopG domain-containing protein</fullName>
    </recommendedName>
</protein>
<dbReference type="Proteomes" id="UP000030982">
    <property type="component" value="Unassembled WGS sequence"/>
</dbReference>
<accession>A0A0B2AHI9</accession>
<keyword evidence="2" id="KW-1185">Reference proteome</keyword>
<organism evidence="1 2">
    <name type="scientific">Sinomonas humi</name>
    <dbReference type="NCBI Taxonomy" id="1338436"/>
    <lineage>
        <taxon>Bacteria</taxon>
        <taxon>Bacillati</taxon>
        <taxon>Actinomycetota</taxon>
        <taxon>Actinomycetes</taxon>
        <taxon>Micrococcales</taxon>
        <taxon>Micrococcaceae</taxon>
        <taxon>Sinomonas</taxon>
    </lineage>
</organism>
<proteinExistence type="predicted"/>
<dbReference type="RefSeq" id="WP_043123821.1">
    <property type="nucleotide sequence ID" value="NZ_JTDL01000117.1"/>
</dbReference>
<dbReference type="EMBL" id="JTDL01000117">
    <property type="protein sequence ID" value="KHL02718.1"/>
    <property type="molecule type" value="Genomic_DNA"/>
</dbReference>
<evidence type="ECO:0000313" key="2">
    <source>
        <dbReference type="Proteomes" id="UP000030982"/>
    </source>
</evidence>
<name>A0A0B2AHI9_9MICC</name>
<evidence type="ECO:0000313" key="1">
    <source>
        <dbReference type="EMBL" id="KHL02718.1"/>
    </source>
</evidence>
<reference evidence="1 2" key="1">
    <citation type="submission" date="2014-09" db="EMBL/GenBank/DDBJ databases">
        <title>Genome sequence of Sinomonas sp. MUSC 117.</title>
        <authorList>
            <person name="Lee L.-H."/>
        </authorList>
    </citation>
    <scope>NUCLEOTIDE SEQUENCE [LARGE SCALE GENOMIC DNA]</scope>
    <source>
        <strain evidence="1 2">MUSC 117</strain>
    </source>
</reference>
<evidence type="ECO:0008006" key="3">
    <source>
        <dbReference type="Google" id="ProtNLM"/>
    </source>
</evidence>
<comment type="caution">
    <text evidence="1">The sequence shown here is derived from an EMBL/GenBank/DDBJ whole genome shotgun (WGS) entry which is preliminary data.</text>
</comment>
<gene>
    <name evidence="1" type="ORF">LK10_11675</name>
</gene>